<dbReference type="PANTHER" id="PTHR12341">
    <property type="entry name" value="5'-&gt;3' EXORIBONUCLEASE"/>
    <property type="match status" value="1"/>
</dbReference>
<dbReference type="InterPro" id="IPR041385">
    <property type="entry name" value="SH3_12"/>
</dbReference>
<feature type="region of interest" description="Disordered" evidence="5">
    <location>
        <begin position="1392"/>
        <end position="1428"/>
    </location>
</feature>
<evidence type="ECO:0000259" key="10">
    <source>
        <dbReference type="Pfam" id="PF18334"/>
    </source>
</evidence>
<feature type="compositionally biased region" description="Polar residues" evidence="5">
    <location>
        <begin position="1833"/>
        <end position="1846"/>
    </location>
</feature>
<proteinExistence type="inferred from homology"/>
<evidence type="ECO:0000259" key="6">
    <source>
        <dbReference type="Pfam" id="PF03159"/>
    </source>
</evidence>
<feature type="compositionally biased region" description="Gly residues" evidence="5">
    <location>
        <begin position="1358"/>
        <end position="1370"/>
    </location>
</feature>
<feature type="domain" description="5'-3' exoribonuclease 1 D1" evidence="9">
    <location>
        <begin position="662"/>
        <end position="836"/>
    </location>
</feature>
<dbReference type="RefSeq" id="XP_036369644.1">
    <property type="nucleotide sequence ID" value="XM_036513751.1"/>
</dbReference>
<reference evidence="12" key="1">
    <citation type="submission" date="2025-08" db="UniProtKB">
        <authorList>
            <consortium name="RefSeq"/>
        </authorList>
    </citation>
    <scope>IDENTIFICATION</scope>
</reference>
<feature type="region of interest" description="Disordered" evidence="5">
    <location>
        <begin position="1796"/>
        <end position="1937"/>
    </location>
</feature>
<organism evidence="11 12">
    <name type="scientific">Octopus sinensis</name>
    <name type="common">East Asian common octopus</name>
    <dbReference type="NCBI Taxonomy" id="2607531"/>
    <lineage>
        <taxon>Eukaryota</taxon>
        <taxon>Metazoa</taxon>
        <taxon>Spiralia</taxon>
        <taxon>Lophotrochozoa</taxon>
        <taxon>Mollusca</taxon>
        <taxon>Cephalopoda</taxon>
        <taxon>Coleoidea</taxon>
        <taxon>Octopodiformes</taxon>
        <taxon>Octopoda</taxon>
        <taxon>Incirrata</taxon>
        <taxon>Octopodidae</taxon>
        <taxon>Octopus</taxon>
    </lineage>
</organism>
<dbReference type="InterPro" id="IPR041412">
    <property type="entry name" value="Xrn1_helical"/>
</dbReference>
<keyword evidence="1" id="KW-0540">Nuclease</keyword>
<dbReference type="InterPro" id="IPR040992">
    <property type="entry name" value="XRN1_D1"/>
</dbReference>
<dbReference type="Pfam" id="PF03159">
    <property type="entry name" value="XRN_N"/>
    <property type="match status" value="1"/>
</dbReference>
<dbReference type="GO" id="GO:0003723">
    <property type="term" value="F:RNA binding"/>
    <property type="evidence" value="ECO:0007669"/>
    <property type="project" value="TreeGrafter"/>
</dbReference>
<feature type="region of interest" description="Disordered" evidence="5">
    <location>
        <begin position="1297"/>
        <end position="1321"/>
    </location>
</feature>
<dbReference type="Pfam" id="PF17846">
    <property type="entry name" value="XRN_M"/>
    <property type="match status" value="1"/>
</dbReference>
<feature type="compositionally biased region" description="Polar residues" evidence="5">
    <location>
        <begin position="1166"/>
        <end position="1211"/>
    </location>
</feature>
<evidence type="ECO:0000256" key="4">
    <source>
        <dbReference type="ARBA" id="ARBA00038299"/>
    </source>
</evidence>
<feature type="compositionally biased region" description="Basic and acidic residues" evidence="5">
    <location>
        <begin position="1267"/>
        <end position="1279"/>
    </location>
</feature>
<dbReference type="GO" id="GO:0016075">
    <property type="term" value="P:rRNA catabolic process"/>
    <property type="evidence" value="ECO:0007669"/>
    <property type="project" value="TreeGrafter"/>
</dbReference>
<feature type="domain" description="Xrn1 helical" evidence="7">
    <location>
        <begin position="275"/>
        <end position="610"/>
    </location>
</feature>
<keyword evidence="2" id="KW-0378">Hydrolase</keyword>
<keyword evidence="11" id="KW-1185">Reference proteome</keyword>
<dbReference type="GO" id="GO:0004534">
    <property type="term" value="F:5'-3' RNA exonuclease activity"/>
    <property type="evidence" value="ECO:0007669"/>
    <property type="project" value="TreeGrafter"/>
</dbReference>
<dbReference type="GO" id="GO:0005634">
    <property type="term" value="C:nucleus"/>
    <property type="evidence" value="ECO:0007669"/>
    <property type="project" value="TreeGrafter"/>
</dbReference>
<feature type="region of interest" description="Disordered" evidence="5">
    <location>
        <begin position="365"/>
        <end position="384"/>
    </location>
</feature>
<dbReference type="Pfam" id="PF18129">
    <property type="entry name" value="SH3_12"/>
    <property type="match status" value="1"/>
</dbReference>
<evidence type="ECO:0000259" key="9">
    <source>
        <dbReference type="Pfam" id="PF18332"/>
    </source>
</evidence>
<evidence type="ECO:0000313" key="12">
    <source>
        <dbReference type="RefSeq" id="XP_036369644.1"/>
    </source>
</evidence>
<sequence length="1937" mass="216782">MGVPKFYRWISERYPCLSEVIREFQIPVFDNLYLDMNGIIHLCSHPEDDNPHFRITEEDIFIHIFQYIEFLFQMIKPCKVFFMAIDGVAPRAKMNQQRGRRFRSAREAENLINQAKERGEVLPTEKRFDSNCITPGTEFMVRLQKQLQFFVTQKVSSDPLWKGVDIYLSGHETPGEGEHKIMDYIRSLRSKPDYDPNTRHCVYGLDADLILLGLTSHEPHFSLLREEVRFGGKRDKTKRPMTPKETTFLLLHLSLMREYLYFEFADLEHKLSFPFDLERIIDDWIFMSFLVGNDFIPHLPHLHIHQDGLPFLWQTYMQVLPTCDGYLTDAGSLNLERFEKYITALSKVDFEKFQETTANAKWLSAKSTRGRPTRPKEIFNEPSSSHKNKAKYRELEEFLMNDSEYDGECLEDNYAESKVSEAVTNCDQSEEESFWEYKKDYYKSKLQYEEVTDEVLKEQAYIYISALQWNLYYYFDGCQSWSWYYPHHYAPFMSDLVNIKDIKIKLDMGRPFLPFQQLMAVLPSASKELLPPPLQELMTKQSSPIQKYYPEDFETDLNGKLHEWEAVVLIPFIDETELLKAMATAEDRLSPSEKARNRHSPHQLYQYSSECLEKYPSTLSKLPDVHYNHALCTYVPLDAFHTPVNILKKSLLTNDKQNVYFPGFPTFKHIRHRAELKKDGVKVFQFNSKLDNMIVQIIEDWEQDLKSIATDILGKTLLVNWPHLFEVKVLVVADAQMSYYLSNHFDGTIRCEKLDELHHKLWQREVNAITEKYHSTRGIEIGPTSVLIRASPVTGRKYVAGPAGKITLQKQFSEKTMPYALQATVRDIISEEPEYSDEKTIDEVFTVDTSVFMLSGTYYGFHGKVSEVNKDQCTVSVSIPVPYEPNLDNIIHNQQLYEKRYYSASDAAMRLGISNYFLSHITESVFVVRNSRNGSNEQKVNIGLGLKVHRRSEAPGYTKFMFDTWHYSEKTLDCVHQYLQRFPELFEIISTQGHSYHDALPENKVFSNLRYTLQNVIDFIKTLPCRNIKLLKSGSMVLNEGVVEAIANVVRKLPDINKNVKTVSQTVKPDNLFKPIASVSNVIPDSNVEYKLFDRIINIRKGLGTLPFGLRGTVVGVHPGDKPFSTIYDILFDEEFSQAVEVGNVPNCGYHLTIHDMMNLSHGKHQNQPTTTSPFPARTSQYANQNQSARPTYSGNQTQRKVTVNNQNNSRHTPQTTTTPTTTTTPADQHHPHQQGDTFHPNSFYDGASPQFVTPKMFSRKQANPKLTDDKASAKRDKSSGVNEFADIWKELKQLKVSDPPSCMPPQARKANRSSSASSNSCSLSHAAQALDKLSDSMTAANAKAEFGGGRDENGNGRLAGGSRSGGRSGGGHKNRLTVSTLFQQAVESEPKGFLPTNSAGPDSGPVSATSGKGKAKGNKMGTPSSMPAGNAEDGTAALKQMLNIGNTESAPYKFDSQTGDMKTQSIASPKVQIAVAPSSHAVGNLSSSGASSFTHQVTVEELFEAYRRFSKKSAKEQILPHPNQQQQQCYRGGQQQIQPLLPQTLPSSGQSFNKQPASLMHMHPQRPVTTLPNASAAAYKQPQQRQKGPPPGFVKHQNHKNYSSKLGGCRNTALELHNLCCQYGLGPPKYDFSGAKNHITACVTLSNGNRLQGTPCATRDEAVESTARIALLHLSAQSMMVPYQLMPPQAAPPGIMPATHLGQMPQQFSSPNSAFSPVVPRGPAPGWGIVPQHLQKLPWYTTQANLNSGGSAAPTVLYPGTAGNQFATKQAAIVSTPLVSTTLTPSQVHTSLSCSVANGSTSNSEKSKSVSQSSKGSHGRSAAGAPGRLPNDPSQHQLSAPSSQTDRPHVTPAVVSSSTLGTCSTSSQKVTATTKKPTSDGSKSSKPKETDSNSATTTAPCINNNLNSTPTKSNHKKKRSRLAANFCTSSSTMAKN</sequence>
<dbReference type="PANTHER" id="PTHR12341:SF7">
    <property type="entry name" value="5'-3' EXORIBONUCLEASE 1"/>
    <property type="match status" value="1"/>
</dbReference>
<evidence type="ECO:0000313" key="11">
    <source>
        <dbReference type="Proteomes" id="UP000515154"/>
    </source>
</evidence>
<comment type="similarity">
    <text evidence="4">Belongs to the 5'-3' exonuclease family.</text>
</comment>
<dbReference type="Gene3D" id="2.170.260.40">
    <property type="match status" value="1"/>
</dbReference>
<feature type="region of interest" description="Disordered" evidence="5">
    <location>
        <begin position="1345"/>
        <end position="1375"/>
    </location>
</feature>
<evidence type="ECO:0000259" key="8">
    <source>
        <dbReference type="Pfam" id="PF18129"/>
    </source>
</evidence>
<dbReference type="Pfam" id="PF18332">
    <property type="entry name" value="XRN1_D1"/>
    <property type="match status" value="1"/>
</dbReference>
<evidence type="ECO:0000259" key="7">
    <source>
        <dbReference type="Pfam" id="PF17846"/>
    </source>
</evidence>
<feature type="compositionally biased region" description="Low complexity" evidence="5">
    <location>
        <begin position="1857"/>
        <end position="1868"/>
    </location>
</feature>
<keyword evidence="3" id="KW-0269">Exonuclease</keyword>
<dbReference type="CDD" id="cd18673">
    <property type="entry name" value="PIN_XRN1-2-like"/>
    <property type="match status" value="1"/>
</dbReference>
<feature type="region of interest" description="Disordered" evidence="5">
    <location>
        <begin position="1161"/>
        <end position="1281"/>
    </location>
</feature>
<dbReference type="InterPro" id="IPR041106">
    <property type="entry name" value="XRN1_D2_D3"/>
</dbReference>
<dbReference type="GO" id="GO:0000956">
    <property type="term" value="P:nuclear-transcribed mRNA catabolic process"/>
    <property type="evidence" value="ECO:0007669"/>
    <property type="project" value="TreeGrafter"/>
</dbReference>
<evidence type="ECO:0000256" key="1">
    <source>
        <dbReference type="ARBA" id="ARBA00022722"/>
    </source>
</evidence>
<evidence type="ECO:0000256" key="2">
    <source>
        <dbReference type="ARBA" id="ARBA00022801"/>
    </source>
</evidence>
<feature type="domain" description="Exoribonuclease Xrn1 D2/D3" evidence="10">
    <location>
        <begin position="841"/>
        <end position="1056"/>
    </location>
</feature>
<feature type="compositionally biased region" description="Polar residues" evidence="5">
    <location>
        <begin position="1927"/>
        <end position="1937"/>
    </location>
</feature>
<dbReference type="InterPro" id="IPR004859">
    <property type="entry name" value="Xrn1_N"/>
</dbReference>
<feature type="compositionally biased region" description="Polar residues" evidence="5">
    <location>
        <begin position="1396"/>
        <end position="1411"/>
    </location>
</feature>
<feature type="compositionally biased region" description="Low complexity" evidence="5">
    <location>
        <begin position="1800"/>
        <end position="1822"/>
    </location>
</feature>
<dbReference type="InterPro" id="IPR027073">
    <property type="entry name" value="5_3_exoribonuclease"/>
</dbReference>
<accession>A0A7E6FQ17</accession>
<protein>
    <submittedName>
        <fullName evidence="12">5'-3' exoribonuclease 1 isoform X1</fullName>
    </submittedName>
</protein>
<dbReference type="Gene3D" id="1.25.40.1050">
    <property type="match status" value="1"/>
</dbReference>
<evidence type="ECO:0000256" key="3">
    <source>
        <dbReference type="ARBA" id="ARBA00022839"/>
    </source>
</evidence>
<dbReference type="Pfam" id="PF18334">
    <property type="entry name" value="XRN1_D2_D3"/>
    <property type="match status" value="1"/>
</dbReference>
<gene>
    <name evidence="12" type="primary">LOC115224725</name>
</gene>
<dbReference type="FunFam" id="3.40.50.12390:FF:000002">
    <property type="entry name" value="5'-3' exoribonuclease 1"/>
    <property type="match status" value="1"/>
</dbReference>
<feature type="compositionally biased region" description="Polar residues" evidence="5">
    <location>
        <begin position="1869"/>
        <end position="1885"/>
    </location>
</feature>
<feature type="domain" description="Xrn1 N-terminal" evidence="6">
    <location>
        <begin position="1"/>
        <end position="227"/>
    </location>
</feature>
<dbReference type="Gene3D" id="3.40.50.12390">
    <property type="match status" value="1"/>
</dbReference>
<dbReference type="Gene3D" id="2.30.30.750">
    <property type="match status" value="1"/>
</dbReference>
<name>A0A7E6FQ17_9MOLL</name>
<feature type="domain" description="5'-3' exoribonuclease 1 SH3-like" evidence="8">
    <location>
        <begin position="1089"/>
        <end position="1159"/>
    </location>
</feature>
<evidence type="ECO:0000256" key="5">
    <source>
        <dbReference type="SAM" id="MobiDB-lite"/>
    </source>
</evidence>
<feature type="compositionally biased region" description="Low complexity" evidence="5">
    <location>
        <begin position="1212"/>
        <end position="1227"/>
    </location>
</feature>
<dbReference type="Proteomes" id="UP000515154">
    <property type="component" value="Linkage group LG26"/>
</dbReference>
<dbReference type="InterPro" id="IPR047008">
    <property type="entry name" value="XRN1_SH3_sf"/>
</dbReference>
<dbReference type="InterPro" id="IPR047007">
    <property type="entry name" value="XRN1_D1_sf"/>
</dbReference>
<feature type="compositionally biased region" description="Polar residues" evidence="5">
    <location>
        <begin position="1893"/>
        <end position="1913"/>
    </location>
</feature>